<keyword evidence="1" id="KW-0812">Transmembrane</keyword>
<evidence type="ECO:0000313" key="2">
    <source>
        <dbReference type="EMBL" id="NEN23933.1"/>
    </source>
</evidence>
<feature type="transmembrane region" description="Helical" evidence="1">
    <location>
        <begin position="12"/>
        <end position="38"/>
    </location>
</feature>
<accession>A0A7K3WQJ8</accession>
<keyword evidence="3" id="KW-1185">Reference proteome</keyword>
<keyword evidence="1" id="KW-0472">Membrane</keyword>
<evidence type="ECO:0000256" key="1">
    <source>
        <dbReference type="SAM" id="Phobius"/>
    </source>
</evidence>
<organism evidence="2 3">
    <name type="scientific">Cryomorpha ignava</name>
    <dbReference type="NCBI Taxonomy" id="101383"/>
    <lineage>
        <taxon>Bacteria</taxon>
        <taxon>Pseudomonadati</taxon>
        <taxon>Bacteroidota</taxon>
        <taxon>Flavobacteriia</taxon>
        <taxon>Flavobacteriales</taxon>
        <taxon>Cryomorphaceae</taxon>
        <taxon>Cryomorpha</taxon>
    </lineage>
</organism>
<proteinExistence type="predicted"/>
<dbReference type="EMBL" id="JAAGVY010000017">
    <property type="protein sequence ID" value="NEN23933.1"/>
    <property type="molecule type" value="Genomic_DNA"/>
</dbReference>
<dbReference type="RefSeq" id="WP_163285325.1">
    <property type="nucleotide sequence ID" value="NZ_JAAGVY010000017.1"/>
</dbReference>
<comment type="caution">
    <text evidence="2">The sequence shown here is derived from an EMBL/GenBank/DDBJ whole genome shotgun (WGS) entry which is preliminary data.</text>
</comment>
<gene>
    <name evidence="2" type="ORF">G3O08_10525</name>
</gene>
<name>A0A7K3WQJ8_9FLAO</name>
<dbReference type="AlphaFoldDB" id="A0A7K3WQJ8"/>
<evidence type="ECO:0000313" key="3">
    <source>
        <dbReference type="Proteomes" id="UP000486602"/>
    </source>
</evidence>
<reference evidence="2 3" key="1">
    <citation type="submission" date="2020-02" db="EMBL/GenBank/DDBJ databases">
        <title>Out from the shadows clarifying the taxonomy of the family Cryomorphaceae and related taxa by utilizing the GTDB taxonomic framework.</title>
        <authorList>
            <person name="Bowman J.P."/>
        </authorList>
    </citation>
    <scope>NUCLEOTIDE SEQUENCE [LARGE SCALE GENOMIC DNA]</scope>
    <source>
        <strain evidence="2 3">QSSC 1-22</strain>
    </source>
</reference>
<sequence>MLKFIKHNMESIIGIEIFPIISVLIFFLFFVGLIIYAIRMKQSEVDEISALPLNDSTETTNASNTTGHE</sequence>
<protein>
    <submittedName>
        <fullName evidence="2">Cbb3-type cytochrome c oxidase subunit 3</fullName>
    </submittedName>
</protein>
<keyword evidence="1" id="KW-1133">Transmembrane helix</keyword>
<dbReference type="Proteomes" id="UP000486602">
    <property type="component" value="Unassembled WGS sequence"/>
</dbReference>